<comment type="similarity">
    <text evidence="1">Belongs to the short-chain dehydrogenases/reductases (SDR) family.</text>
</comment>
<dbReference type="NCBIfam" id="NF047420">
    <property type="entry name" value="EF_P_mod_YmfI"/>
    <property type="match status" value="1"/>
</dbReference>
<reference evidence="3 4" key="1">
    <citation type="submission" date="2019-03" db="EMBL/GenBank/DDBJ databases">
        <title>Bacillus niacini sp. nov. a Nicotinate-Metabolizing Mesophile Isolated from Soil.</title>
        <authorList>
            <person name="Zhang G."/>
        </authorList>
    </citation>
    <scope>NUCLEOTIDE SEQUENCE [LARGE SCALE GENOMIC DNA]</scope>
    <source>
        <strain evidence="3 4">WN066</strain>
    </source>
</reference>
<dbReference type="InterPro" id="IPR002347">
    <property type="entry name" value="SDR_fam"/>
</dbReference>
<dbReference type="PANTHER" id="PTHR42879">
    <property type="entry name" value="3-OXOACYL-(ACYL-CARRIER-PROTEIN) REDUCTASE"/>
    <property type="match status" value="1"/>
</dbReference>
<evidence type="ECO:0000313" key="4">
    <source>
        <dbReference type="Proteomes" id="UP000295132"/>
    </source>
</evidence>
<dbReference type="Gene3D" id="3.40.50.720">
    <property type="entry name" value="NAD(P)-binding Rossmann-like Domain"/>
    <property type="match status" value="1"/>
</dbReference>
<evidence type="ECO:0000313" key="3">
    <source>
        <dbReference type="EMBL" id="TDK64800.1"/>
    </source>
</evidence>
<evidence type="ECO:0000256" key="2">
    <source>
        <dbReference type="ARBA" id="ARBA00023002"/>
    </source>
</evidence>
<dbReference type="Proteomes" id="UP000295132">
    <property type="component" value="Unassembled WGS sequence"/>
</dbReference>
<name>A0A4R5VYU9_9BACI</name>
<organism evidence="3 4">
    <name type="scientific">Bacillus salipaludis</name>
    <dbReference type="NCBI Taxonomy" id="2547811"/>
    <lineage>
        <taxon>Bacteria</taxon>
        <taxon>Bacillati</taxon>
        <taxon>Bacillota</taxon>
        <taxon>Bacilli</taxon>
        <taxon>Bacillales</taxon>
        <taxon>Bacillaceae</taxon>
        <taxon>Bacillus</taxon>
    </lineage>
</organism>
<dbReference type="FunFam" id="3.40.50.720:FF:000173">
    <property type="entry name" value="3-oxoacyl-[acyl-carrier protein] reductase"/>
    <property type="match status" value="1"/>
</dbReference>
<evidence type="ECO:0000256" key="1">
    <source>
        <dbReference type="ARBA" id="ARBA00006484"/>
    </source>
</evidence>
<dbReference type="Pfam" id="PF13561">
    <property type="entry name" value="adh_short_C2"/>
    <property type="match status" value="1"/>
</dbReference>
<dbReference type="GO" id="GO:0016491">
    <property type="term" value="F:oxidoreductase activity"/>
    <property type="evidence" value="ECO:0007669"/>
    <property type="project" value="UniProtKB-KW"/>
</dbReference>
<dbReference type="InterPro" id="IPR036291">
    <property type="entry name" value="NAD(P)-bd_dom_sf"/>
</dbReference>
<accession>A0A4R5VYU9</accession>
<dbReference type="AlphaFoldDB" id="A0A4R5VYU9"/>
<gene>
    <name evidence="3" type="ORF">E2K98_00715</name>
</gene>
<protein>
    <submittedName>
        <fullName evidence="3">SDR family oxidoreductase</fullName>
    </submittedName>
</protein>
<dbReference type="EMBL" id="SMYO01000001">
    <property type="protein sequence ID" value="TDK64800.1"/>
    <property type="molecule type" value="Genomic_DNA"/>
</dbReference>
<dbReference type="InterPro" id="IPR050259">
    <property type="entry name" value="SDR"/>
</dbReference>
<dbReference type="PANTHER" id="PTHR42879:SF2">
    <property type="entry name" value="3-OXOACYL-[ACYL-CARRIER-PROTEIN] REDUCTASE FABG"/>
    <property type="match status" value="1"/>
</dbReference>
<sequence length="240" mass="25862">MKKYALITGASGGIGQAIALTLAAKGYHLYLHYNRNEKMITDLMEKLQLYGGEYMPIHADLADSNGYKHICSQIFSLDAMIHCGGNSLYGLLVDLSQEEAAALMNIHVLNPLMMTKELLPKLYRKGSGSIVVITSIWGQTGAACEVAYSTAKGAQIAFVKALSKEVARSGIRVNAIAPGAVATPMMTGFTKEELESIHEEIPMGRLGLPEEIAKGTAFLLSEESSYITGQILAINGGWYT</sequence>
<dbReference type="PRINTS" id="PR00081">
    <property type="entry name" value="GDHRDH"/>
</dbReference>
<dbReference type="CDD" id="cd05233">
    <property type="entry name" value="SDR_c"/>
    <property type="match status" value="1"/>
</dbReference>
<dbReference type="RefSeq" id="WP_133332421.1">
    <property type="nucleotide sequence ID" value="NZ_SMYO01000001.1"/>
</dbReference>
<dbReference type="SUPFAM" id="SSF51735">
    <property type="entry name" value="NAD(P)-binding Rossmann-fold domains"/>
    <property type="match status" value="1"/>
</dbReference>
<keyword evidence="2" id="KW-0560">Oxidoreductase</keyword>
<proteinExistence type="inferred from homology"/>
<comment type="caution">
    <text evidence="3">The sequence shown here is derived from an EMBL/GenBank/DDBJ whole genome shotgun (WGS) entry which is preliminary data.</text>
</comment>